<name>A0A5C5Z5U0_9BACT</name>
<protein>
    <submittedName>
        <fullName evidence="1">Uncharacterized protein</fullName>
    </submittedName>
</protein>
<gene>
    <name evidence="1" type="ORF">CA13_36520</name>
</gene>
<comment type="caution">
    <text evidence="1">The sequence shown here is derived from an EMBL/GenBank/DDBJ whole genome shotgun (WGS) entry which is preliminary data.</text>
</comment>
<dbReference type="Proteomes" id="UP000315010">
    <property type="component" value="Unassembled WGS sequence"/>
</dbReference>
<dbReference type="AlphaFoldDB" id="A0A5C5Z5U0"/>
<organism evidence="1 2">
    <name type="scientific">Novipirellula herctigrandis</name>
    <dbReference type="NCBI Taxonomy" id="2527986"/>
    <lineage>
        <taxon>Bacteria</taxon>
        <taxon>Pseudomonadati</taxon>
        <taxon>Planctomycetota</taxon>
        <taxon>Planctomycetia</taxon>
        <taxon>Pirellulales</taxon>
        <taxon>Pirellulaceae</taxon>
        <taxon>Novipirellula</taxon>
    </lineage>
</organism>
<accession>A0A5C5Z5U0</accession>
<keyword evidence="2" id="KW-1185">Reference proteome</keyword>
<evidence type="ECO:0000313" key="2">
    <source>
        <dbReference type="Proteomes" id="UP000315010"/>
    </source>
</evidence>
<dbReference type="EMBL" id="SJPJ01000001">
    <property type="protein sequence ID" value="TWT82191.1"/>
    <property type="molecule type" value="Genomic_DNA"/>
</dbReference>
<proteinExistence type="predicted"/>
<sequence>MKSEENVVERLKRRSAEAKKLGFHLRTELLDGEQATWCMIGMKKTIFIDLSQTAAEQLRTLDEILADFRNEAKKSQPARQKSPSQAA</sequence>
<evidence type="ECO:0000313" key="1">
    <source>
        <dbReference type="EMBL" id="TWT82191.1"/>
    </source>
</evidence>
<reference evidence="1 2" key="1">
    <citation type="submission" date="2019-02" db="EMBL/GenBank/DDBJ databases">
        <title>Deep-cultivation of Planctomycetes and their phenomic and genomic characterization uncovers novel biology.</title>
        <authorList>
            <person name="Wiegand S."/>
            <person name="Jogler M."/>
            <person name="Boedeker C."/>
            <person name="Pinto D."/>
            <person name="Vollmers J."/>
            <person name="Rivas-Marin E."/>
            <person name="Kohn T."/>
            <person name="Peeters S.H."/>
            <person name="Heuer A."/>
            <person name="Rast P."/>
            <person name="Oberbeckmann S."/>
            <person name="Bunk B."/>
            <person name="Jeske O."/>
            <person name="Meyerdierks A."/>
            <person name="Storesund J.E."/>
            <person name="Kallscheuer N."/>
            <person name="Luecker S."/>
            <person name="Lage O.M."/>
            <person name="Pohl T."/>
            <person name="Merkel B.J."/>
            <person name="Hornburger P."/>
            <person name="Mueller R.-W."/>
            <person name="Bruemmer F."/>
            <person name="Labrenz M."/>
            <person name="Spormann A.M."/>
            <person name="Op Den Camp H."/>
            <person name="Overmann J."/>
            <person name="Amann R."/>
            <person name="Jetten M.S.M."/>
            <person name="Mascher T."/>
            <person name="Medema M.H."/>
            <person name="Devos D.P."/>
            <person name="Kaster A.-K."/>
            <person name="Ovreas L."/>
            <person name="Rohde M."/>
            <person name="Galperin M.Y."/>
            <person name="Jogler C."/>
        </authorList>
    </citation>
    <scope>NUCLEOTIDE SEQUENCE [LARGE SCALE GENOMIC DNA]</scope>
    <source>
        <strain evidence="1 2">CA13</strain>
    </source>
</reference>